<feature type="compositionally biased region" description="Basic and acidic residues" evidence="1">
    <location>
        <begin position="1226"/>
        <end position="1250"/>
    </location>
</feature>
<feature type="region of interest" description="Disordered" evidence="1">
    <location>
        <begin position="1289"/>
        <end position="1384"/>
    </location>
</feature>
<feature type="transmembrane region" description="Helical" evidence="2">
    <location>
        <begin position="1148"/>
        <end position="1166"/>
    </location>
</feature>
<feature type="compositionally biased region" description="Polar residues" evidence="1">
    <location>
        <begin position="1300"/>
        <end position="1332"/>
    </location>
</feature>
<keyword evidence="2" id="KW-0472">Membrane</keyword>
<evidence type="ECO:0000256" key="1">
    <source>
        <dbReference type="SAM" id="MobiDB-lite"/>
    </source>
</evidence>
<feature type="compositionally biased region" description="Basic and acidic residues" evidence="1">
    <location>
        <begin position="1333"/>
        <end position="1342"/>
    </location>
</feature>
<sequence length="1384" mass="158359">MFAAIGILLQLLVYSSYAINGPICNYKMFPVFTGGDKDEFVNGVEVDKITKYIFTAGKSQSGNFCPAENDHGFIYALDVNGNWMWGNFFYNVSYAVQEVTGIQMSSNGTYLMALGNANSKPIVMTLSKTDGSIKQFLTIDPIPAQTETPTYYLYSGIYLDERDSQDGQTYLYLTFSMNLAYTINIIRILNNNLGEKLKIDWHMHYNKPVGAPPAFGNQPRYLFNDNDDDKNFYIVGQYNLMGSVIKFSKGNANIKYRLSFMRGSITGLGTFGLTDITTYAQAQSGQIYGCGENQIDLVSGIFRIDQLGKVKYLTLFSISGQRIPCHGLTYDDEKATSTILISTAQNAFKSTLFQDDTVTDAMLYQFSDLGYLTKAKHITFAKSDNKISTNLRFSALQKIDNYYIWAGTAAGYTTEFNQATFANSKTNPFTMRYLDDTNITMKCIRDQDIKITSSLLSYQESSLYTQYLSSLPITADGIYKLMNKFVAIYKSPYSGGFPLQVSMLIPRPCSSNSANITQTNYFYGQKAKQYDLFKSGVIALQQKMSPEFEFVFQNGTDSKKFANLGINTPANKSIVYVQTNDDRLVGTQKMVLRGCDELNNLHEINYFINVSTNSAPEFLVDIQTVWSLSYNDNITYKLPDFQDPEDNDQGEIYINSMENQEFPKFVKYVNATKSIIFNPNSKIYSGRTYYFSVVLKEKNSDYMMNTYYLTIKMNGDVIDEGQEMDNATKIQMTIPYLNQNSEGTFMFSHPVNMKFIQNNFNKTFKVYANNTEKQREELRGLQIEWIEGSNTTFNFTARFQEPYLLGLLSKRDDLLIFECLNQSLIVINPQDEILASTVASKRIEMQFDFRDEKMQFMRSTSLALYYIMIAIIAIQFFLLLFKNVGFLPLWTLIEYMQLIAFMPIYNFKLIPYLYDLFKPFLISHLILFDNSKIYEELNNDYFNINYEYYDLPVSKLIQSLTNICILVMILVAANIVIFAMSKSLKASSYGIFLLSRLSQFRYNTYLRLFMLAYFDLTFFSLMKIIEVNNTTTMRQVALFISYAFFVISIVAPVFIVAFLLRRFSVLSETAGKARFNSLILKIDKASRWRVVNIAFFFGRRLITAMLLTLPIDSEYIFLQYIFILTTSHSYILYLVAAKPYQTPLMNGYILANETFYSALIILIFIFSDATPQIHIKVYAGVALIVSIFLLVLANLLFIAYNVWRGKQRLKDDIQKAKQDRIDEEEKERKEEEERKAKKKKEEEEFSKMPDESSNNMSQNIDVNTTSQLQNGNTTVSELILNKKKTKIEPKKIEDAIVENDISQQTNKSTPSVTQQKNNTIKPAAKKQSTYTLNKDKTSDKLQRISSADINPKNASTKTKGKFSDDKSSKSSSSSGFGKEKRFIT</sequence>
<accession>A0A077ZRY6</accession>
<feature type="transmembrane region" description="Helical" evidence="2">
    <location>
        <begin position="893"/>
        <end position="914"/>
    </location>
</feature>
<gene>
    <name evidence="4" type="primary">Contig12372.g13211</name>
    <name evidence="4" type="ORF">STYLEM_1605</name>
</gene>
<dbReference type="InParanoid" id="A0A077ZRY6"/>
<feature type="transmembrane region" description="Helical" evidence="2">
    <location>
        <begin position="1178"/>
        <end position="1200"/>
    </location>
</feature>
<feature type="compositionally biased region" description="Polar residues" evidence="1">
    <location>
        <begin position="1343"/>
        <end position="1354"/>
    </location>
</feature>
<feature type="chain" id="PRO_5001729003" description="TRP C-terminal domain-containing protein" evidence="3">
    <location>
        <begin position="19"/>
        <end position="1384"/>
    </location>
</feature>
<evidence type="ECO:0000313" key="5">
    <source>
        <dbReference type="Proteomes" id="UP000039865"/>
    </source>
</evidence>
<keyword evidence="5" id="KW-1185">Reference proteome</keyword>
<protein>
    <recommendedName>
        <fullName evidence="6">TRP C-terminal domain-containing protein</fullName>
    </recommendedName>
</protein>
<feature type="transmembrane region" description="Helical" evidence="2">
    <location>
        <begin position="1005"/>
        <end position="1025"/>
    </location>
</feature>
<feature type="signal peptide" evidence="3">
    <location>
        <begin position="1"/>
        <end position="18"/>
    </location>
</feature>
<keyword evidence="3" id="KW-0732">Signal</keyword>
<evidence type="ECO:0000256" key="2">
    <source>
        <dbReference type="SAM" id="Phobius"/>
    </source>
</evidence>
<feature type="region of interest" description="Disordered" evidence="1">
    <location>
        <begin position="1218"/>
        <end position="1258"/>
    </location>
</feature>
<evidence type="ECO:0000256" key="3">
    <source>
        <dbReference type="SAM" id="SignalP"/>
    </source>
</evidence>
<dbReference type="Proteomes" id="UP000039865">
    <property type="component" value="Unassembled WGS sequence"/>
</dbReference>
<name>A0A077ZRY6_STYLE</name>
<feature type="transmembrane region" description="Helical" evidence="2">
    <location>
        <begin position="1117"/>
        <end position="1136"/>
    </location>
</feature>
<evidence type="ECO:0008006" key="6">
    <source>
        <dbReference type="Google" id="ProtNLM"/>
    </source>
</evidence>
<keyword evidence="2" id="KW-1133">Transmembrane helix</keyword>
<feature type="transmembrane region" description="Helical" evidence="2">
    <location>
        <begin position="1090"/>
        <end position="1111"/>
    </location>
</feature>
<feature type="transmembrane region" description="Helical" evidence="2">
    <location>
        <begin position="960"/>
        <end position="984"/>
    </location>
</feature>
<organism evidence="4 5">
    <name type="scientific">Stylonychia lemnae</name>
    <name type="common">Ciliate</name>
    <dbReference type="NCBI Taxonomy" id="5949"/>
    <lineage>
        <taxon>Eukaryota</taxon>
        <taxon>Sar</taxon>
        <taxon>Alveolata</taxon>
        <taxon>Ciliophora</taxon>
        <taxon>Intramacronucleata</taxon>
        <taxon>Spirotrichea</taxon>
        <taxon>Stichotrichia</taxon>
        <taxon>Sporadotrichida</taxon>
        <taxon>Oxytrichidae</taxon>
        <taxon>Stylonychinae</taxon>
        <taxon>Stylonychia</taxon>
    </lineage>
</organism>
<proteinExistence type="predicted"/>
<evidence type="ECO:0000313" key="4">
    <source>
        <dbReference type="EMBL" id="CDW72642.1"/>
    </source>
</evidence>
<dbReference type="EMBL" id="CCKQ01001534">
    <property type="protein sequence ID" value="CDW72642.1"/>
    <property type="molecule type" value="Genomic_DNA"/>
</dbReference>
<feature type="transmembrane region" description="Helical" evidence="2">
    <location>
        <begin position="1037"/>
        <end position="1060"/>
    </location>
</feature>
<feature type="transmembrane region" description="Helical" evidence="2">
    <location>
        <begin position="863"/>
        <end position="881"/>
    </location>
</feature>
<reference evidence="4 5" key="1">
    <citation type="submission" date="2014-06" db="EMBL/GenBank/DDBJ databases">
        <authorList>
            <person name="Swart Estienne"/>
        </authorList>
    </citation>
    <scope>NUCLEOTIDE SEQUENCE [LARGE SCALE GENOMIC DNA]</scope>
    <source>
        <strain evidence="4 5">130c</strain>
    </source>
</reference>
<keyword evidence="2" id="KW-0812">Transmembrane</keyword>